<dbReference type="GeneID" id="117644874"/>
<dbReference type="PRINTS" id="PR00019">
    <property type="entry name" value="LEURICHRPT"/>
</dbReference>
<dbReference type="Proteomes" id="UP000515158">
    <property type="component" value="Unplaced"/>
</dbReference>
<evidence type="ECO:0000256" key="9">
    <source>
        <dbReference type="ARBA" id="ARBA00022803"/>
    </source>
</evidence>
<dbReference type="OrthoDB" id="273147at2759"/>
<evidence type="ECO:0000313" key="17">
    <source>
        <dbReference type="RefSeq" id="XP_034240435.1"/>
    </source>
</evidence>
<dbReference type="InterPro" id="IPR032675">
    <property type="entry name" value="LRR_dom_sf"/>
</dbReference>
<dbReference type="InterPro" id="IPR019734">
    <property type="entry name" value="TPR_rpt"/>
</dbReference>
<evidence type="ECO:0000256" key="7">
    <source>
        <dbReference type="ARBA" id="ARBA00022737"/>
    </source>
</evidence>
<dbReference type="PANTHER" id="PTHR46358">
    <property type="entry name" value="TONSOKU-LIKE PROTEIN"/>
    <property type="match status" value="1"/>
</dbReference>
<evidence type="ECO:0000256" key="12">
    <source>
        <dbReference type="ARBA" id="ARBA00023204"/>
    </source>
</evidence>
<dbReference type="FunCoup" id="A0A6P8YSQ5">
    <property type="interactions" value="344"/>
</dbReference>
<dbReference type="SMART" id="SM00028">
    <property type="entry name" value="TPR"/>
    <property type="match status" value="5"/>
</dbReference>
<comment type="subcellular location">
    <subcellularLocation>
        <location evidence="2">Chromosome</location>
    </subcellularLocation>
    <subcellularLocation>
        <location evidence="1">Nucleus</location>
    </subcellularLocation>
</comment>
<evidence type="ECO:0000256" key="8">
    <source>
        <dbReference type="ARBA" id="ARBA00022763"/>
    </source>
</evidence>
<dbReference type="SUPFAM" id="SSF52047">
    <property type="entry name" value="RNI-like"/>
    <property type="match status" value="1"/>
</dbReference>
<dbReference type="KEGG" id="tpal:117644874"/>
<dbReference type="InterPro" id="IPR036770">
    <property type="entry name" value="Ankyrin_rpt-contain_sf"/>
</dbReference>
<evidence type="ECO:0000256" key="11">
    <source>
        <dbReference type="ARBA" id="ARBA00023043"/>
    </source>
</evidence>
<dbReference type="InterPro" id="IPR001611">
    <property type="entry name" value="Leu-rich_rpt"/>
</dbReference>
<dbReference type="SMART" id="SM00368">
    <property type="entry name" value="LRR_RI"/>
    <property type="match status" value="5"/>
</dbReference>
<keyword evidence="10" id="KW-0156">Chromatin regulator</keyword>
<keyword evidence="13" id="KW-0539">Nucleus</keyword>
<dbReference type="PROSITE" id="PS50088">
    <property type="entry name" value="ANK_REPEAT"/>
    <property type="match status" value="3"/>
</dbReference>
<evidence type="ECO:0000256" key="5">
    <source>
        <dbReference type="ARBA" id="ARBA00022454"/>
    </source>
</evidence>
<keyword evidence="5" id="KW-0158">Chromosome</keyword>
<dbReference type="InterPro" id="IPR052311">
    <property type="entry name" value="MMS22L-TONSL_complex_comp"/>
</dbReference>
<dbReference type="GO" id="GO:0006325">
    <property type="term" value="P:chromatin organization"/>
    <property type="evidence" value="ECO:0007669"/>
    <property type="project" value="UniProtKB-KW"/>
</dbReference>
<dbReference type="SUPFAM" id="SSF48403">
    <property type="entry name" value="Ankyrin repeat"/>
    <property type="match status" value="1"/>
</dbReference>
<keyword evidence="11 14" id="KW-0040">ANK repeat</keyword>
<feature type="region of interest" description="Disordered" evidence="15">
    <location>
        <begin position="792"/>
        <end position="823"/>
    </location>
</feature>
<evidence type="ECO:0000256" key="10">
    <source>
        <dbReference type="ARBA" id="ARBA00022853"/>
    </source>
</evidence>
<dbReference type="SMART" id="SM00365">
    <property type="entry name" value="LRR_SD22"/>
    <property type="match status" value="3"/>
</dbReference>
<evidence type="ECO:0000256" key="1">
    <source>
        <dbReference type="ARBA" id="ARBA00004123"/>
    </source>
</evidence>
<evidence type="ECO:0000256" key="4">
    <source>
        <dbReference type="ARBA" id="ARBA00017829"/>
    </source>
</evidence>
<evidence type="ECO:0000313" key="16">
    <source>
        <dbReference type="Proteomes" id="UP000515158"/>
    </source>
</evidence>
<accession>A0A6P8YSQ5</accession>
<dbReference type="GO" id="GO:0000724">
    <property type="term" value="P:double-strand break repair via homologous recombination"/>
    <property type="evidence" value="ECO:0007669"/>
    <property type="project" value="TreeGrafter"/>
</dbReference>
<evidence type="ECO:0000256" key="3">
    <source>
        <dbReference type="ARBA" id="ARBA00010999"/>
    </source>
</evidence>
<keyword evidence="6" id="KW-0433">Leucine-rich repeat</keyword>
<sequence length="1382" mass="155156">MSDLKKLLKCLEKARKPAEKHAAAEDVAEYYFTRGDYSKSLEYYEEELEAARQLQNKCKIAKAHRMIGEVKLALLEFDEALKHTKIYYNYTHDDESLVVEKQRALTTLGRTFLIKADNTKNKDSEECKRDYKLAKSWLWKSLQICQKLEEQKKVPPNEIHEMRATSLLSLALTYEGMSEWDEAAEQFNCAIRICRLKKIDNLLRNCCLGLASLYLRQKKFTAALKLYQEAFQTCRSLPEKERVPAEVEILFSESEGHMWIGDAYAARKVLQKAYKMLKKSNPHADAIVCRLKNTAAIDLLQRKILNNPEMPPEDKYKCYERLGDAFAQEGVFTFALENYEKMLEFGKIADLDLKPCYVSLSQTCKDLKMYEKAIMYYKEELLLCQSPKDACDSLMNIYECQKMLKLPVLDQLETLEKALVEANKDNNINVQRDILSDIEKVQKKAGNSFEAEDAKQKRLSLGNISSEDEEDEIQSTPDIAEVLNIDIDALSDDSDNEEEGLFESTFSAKTKRNPTRSKAVTKWKNERGETKLHRACIQGNIKAVHTLLAQGANVNAVDFAGWTPLHEAANHGHIDLVDLLLKRGADINCKGLGGVTPLYDAAEAGNFEVVEFLLDRNASVHILTDTGETILDGLIEYYNRGCSTLSAEDKEQYRCLKDRLQKLLDKEGISSKSEKQSEQGSKESRAGRKSKLSLKRTSPNNCAGKLRRYVDADIDEYPSHRKRSLRELSPVSSPKSPASVLSDDGSLDDEGEEGVSEYKSAIQNLRKVAETSVSQEPRKKITQPLLSENEVVDDWLEDDMGKEPSKKRRKSDQSVSSYSYRPLSLKRKSSSRISLNNCSPERPLSSCSVDVRENTRLSTGSRHSDVLDSSCRLSDGDESIHIEAINEFENSWSHPPDIWSNTPHSKVSQPSLLAFGVTRHHGSQVSVPSQQSIPVSQHPIPSSVNVKVEEHRLAIFIQEPTLTIGWLAEEAARRYKKLGGCLPVLDIYSLDGALYSKDDPVQMVLGADVIGQATSWSDTSIADRYKEACHLFSCDKDESISSLLEDSQATHCLDIVDMVLPTRVFKPIIKAISMERNLSIINFANNMLLDEGVADLCKNLGKLCNLTQLDLSGNNISAQGINELAKAGEKGYLKALQSLNLSHNNLGDASLSYLVTLTASTKYLRSLGLADCSFSRSIWDSYDRQYLTLSKLQSLDLSHNNLHAKGLAGFLGFSDHQEERRINPALLQNLYLIGLGGDRLCQELLLFLEHGNSVALRELHISYSSMQDEELRQLLSVLRSAPELHTLRLPAAKTLSADTVCQLLQLSSLKSLEIHNNRSIWNNSDNHRIASAVNHAASEALERLILRDPPKALAEAWRTVKGLYSATQTAAFGLQVFTTISC</sequence>
<dbReference type="InParanoid" id="A0A6P8YSQ5"/>
<dbReference type="SUPFAM" id="SSF48452">
    <property type="entry name" value="TPR-like"/>
    <property type="match status" value="2"/>
</dbReference>
<dbReference type="Gene3D" id="1.25.40.10">
    <property type="entry name" value="Tetratricopeptide repeat domain"/>
    <property type="match status" value="2"/>
</dbReference>
<feature type="repeat" description="ANK" evidence="14">
    <location>
        <begin position="560"/>
        <end position="592"/>
    </location>
</feature>
<organism evidence="17">
    <name type="scientific">Thrips palmi</name>
    <name type="common">Melon thrips</name>
    <dbReference type="NCBI Taxonomy" id="161013"/>
    <lineage>
        <taxon>Eukaryota</taxon>
        <taxon>Metazoa</taxon>
        <taxon>Ecdysozoa</taxon>
        <taxon>Arthropoda</taxon>
        <taxon>Hexapoda</taxon>
        <taxon>Insecta</taxon>
        <taxon>Pterygota</taxon>
        <taxon>Neoptera</taxon>
        <taxon>Paraneoptera</taxon>
        <taxon>Thysanoptera</taxon>
        <taxon>Terebrantia</taxon>
        <taxon>Thripoidea</taxon>
        <taxon>Thripidae</taxon>
        <taxon>Thrips</taxon>
    </lineage>
</organism>
<dbReference type="PRINTS" id="PR01415">
    <property type="entry name" value="ANKYRIN"/>
</dbReference>
<keyword evidence="12" id="KW-0234">DNA repair</keyword>
<evidence type="ECO:0000256" key="6">
    <source>
        <dbReference type="ARBA" id="ARBA00022614"/>
    </source>
</evidence>
<feature type="compositionally biased region" description="Low complexity" evidence="15">
    <location>
        <begin position="728"/>
        <end position="744"/>
    </location>
</feature>
<dbReference type="Pfam" id="PF13516">
    <property type="entry name" value="LRR_6"/>
    <property type="match status" value="3"/>
</dbReference>
<dbReference type="SMART" id="SM00248">
    <property type="entry name" value="ANK"/>
    <property type="match status" value="3"/>
</dbReference>
<evidence type="ECO:0000256" key="14">
    <source>
        <dbReference type="PROSITE-ProRule" id="PRU00023"/>
    </source>
</evidence>
<keyword evidence="8" id="KW-0227">DNA damage</keyword>
<feature type="region of interest" description="Disordered" evidence="15">
    <location>
        <begin position="667"/>
        <end position="700"/>
    </location>
</feature>
<dbReference type="PROSITE" id="PS50297">
    <property type="entry name" value="ANK_REP_REGION"/>
    <property type="match status" value="3"/>
</dbReference>
<dbReference type="InterPro" id="IPR011990">
    <property type="entry name" value="TPR-like_helical_dom_sf"/>
</dbReference>
<dbReference type="Gene3D" id="3.80.10.10">
    <property type="entry name" value="Ribonuclease Inhibitor"/>
    <property type="match status" value="1"/>
</dbReference>
<name>A0A6P8YSQ5_THRPL</name>
<keyword evidence="9" id="KW-0802">TPR repeat</keyword>
<protein>
    <recommendedName>
        <fullName evidence="4">Tonsoku-like protein</fullName>
    </recommendedName>
</protein>
<dbReference type="GO" id="GO:0031297">
    <property type="term" value="P:replication fork processing"/>
    <property type="evidence" value="ECO:0007669"/>
    <property type="project" value="TreeGrafter"/>
</dbReference>
<dbReference type="RefSeq" id="XP_034240435.1">
    <property type="nucleotide sequence ID" value="XM_034384544.1"/>
</dbReference>
<feature type="region of interest" description="Disordered" evidence="15">
    <location>
        <begin position="721"/>
        <end position="756"/>
    </location>
</feature>
<dbReference type="Pfam" id="PF13374">
    <property type="entry name" value="TPR_10"/>
    <property type="match status" value="1"/>
</dbReference>
<dbReference type="GO" id="GO:0043596">
    <property type="term" value="C:nuclear replication fork"/>
    <property type="evidence" value="ECO:0007669"/>
    <property type="project" value="TreeGrafter"/>
</dbReference>
<keyword evidence="7" id="KW-0677">Repeat</keyword>
<dbReference type="InterPro" id="IPR002110">
    <property type="entry name" value="Ankyrin_rpt"/>
</dbReference>
<feature type="compositionally biased region" description="Acidic residues" evidence="15">
    <location>
        <begin position="745"/>
        <end position="755"/>
    </location>
</feature>
<feature type="repeat" description="ANK" evidence="14">
    <location>
        <begin position="593"/>
        <end position="625"/>
    </location>
</feature>
<gene>
    <name evidence="17" type="primary">LOC117644874</name>
</gene>
<dbReference type="Pfam" id="PF12796">
    <property type="entry name" value="Ank_2"/>
    <property type="match status" value="1"/>
</dbReference>
<dbReference type="Gene3D" id="1.25.40.20">
    <property type="entry name" value="Ankyrin repeat-containing domain"/>
    <property type="match status" value="1"/>
</dbReference>
<dbReference type="PROSITE" id="PS51450">
    <property type="entry name" value="LRR"/>
    <property type="match status" value="1"/>
</dbReference>
<evidence type="ECO:0000256" key="15">
    <source>
        <dbReference type="SAM" id="MobiDB-lite"/>
    </source>
</evidence>
<reference evidence="17" key="1">
    <citation type="submission" date="2025-08" db="UniProtKB">
        <authorList>
            <consortium name="RefSeq"/>
        </authorList>
    </citation>
    <scope>IDENTIFICATION</scope>
    <source>
        <tissue evidence="17">Total insect</tissue>
    </source>
</reference>
<feature type="repeat" description="ANK" evidence="14">
    <location>
        <begin position="527"/>
        <end position="559"/>
    </location>
</feature>
<evidence type="ECO:0000256" key="2">
    <source>
        <dbReference type="ARBA" id="ARBA00004286"/>
    </source>
</evidence>
<feature type="compositionally biased region" description="Basic and acidic residues" evidence="15">
    <location>
        <begin position="667"/>
        <end position="686"/>
    </location>
</feature>
<evidence type="ECO:0000256" key="13">
    <source>
        <dbReference type="ARBA" id="ARBA00023242"/>
    </source>
</evidence>
<proteinExistence type="inferred from homology"/>
<dbReference type="PANTHER" id="PTHR46358:SF1">
    <property type="entry name" value="TONSOKU-LIKE PROTEIN"/>
    <property type="match status" value="1"/>
</dbReference>
<comment type="similarity">
    <text evidence="3">Belongs to the Tonsoku family.</text>
</comment>
<keyword evidence="16" id="KW-1185">Reference proteome</keyword>